<dbReference type="Proteomes" id="UP000680815">
    <property type="component" value="Unassembled WGS sequence"/>
</dbReference>
<dbReference type="InterPro" id="IPR005064">
    <property type="entry name" value="BUG"/>
</dbReference>
<name>A0ABS4B1D2_9PROT</name>
<protein>
    <submittedName>
        <fullName evidence="3">Tripartite tricarboxylate transporter substrate binding protein</fullName>
    </submittedName>
</protein>
<feature type="signal peptide" evidence="2">
    <location>
        <begin position="1"/>
        <end position="29"/>
    </location>
</feature>
<reference evidence="3 4" key="1">
    <citation type="submission" date="2021-03" db="EMBL/GenBank/DDBJ databases">
        <authorList>
            <person name="So Y."/>
        </authorList>
    </citation>
    <scope>NUCLEOTIDE SEQUENCE [LARGE SCALE GENOMIC DNA]</scope>
    <source>
        <strain evidence="3 4">PWR1</strain>
    </source>
</reference>
<evidence type="ECO:0000256" key="2">
    <source>
        <dbReference type="SAM" id="SignalP"/>
    </source>
</evidence>
<dbReference type="PIRSF" id="PIRSF017082">
    <property type="entry name" value="YflP"/>
    <property type="match status" value="1"/>
</dbReference>
<evidence type="ECO:0000313" key="4">
    <source>
        <dbReference type="Proteomes" id="UP000680815"/>
    </source>
</evidence>
<dbReference type="CDD" id="cd13578">
    <property type="entry name" value="PBP2_Bug27"/>
    <property type="match status" value="1"/>
</dbReference>
<dbReference type="SUPFAM" id="SSF53850">
    <property type="entry name" value="Periplasmic binding protein-like II"/>
    <property type="match status" value="1"/>
</dbReference>
<proteinExistence type="inferred from homology"/>
<dbReference type="InterPro" id="IPR042100">
    <property type="entry name" value="Bug_dom1"/>
</dbReference>
<organism evidence="3 4">
    <name type="scientific">Roseomonas nitratireducens</name>
    <dbReference type="NCBI Taxonomy" id="2820810"/>
    <lineage>
        <taxon>Bacteria</taxon>
        <taxon>Pseudomonadati</taxon>
        <taxon>Pseudomonadota</taxon>
        <taxon>Alphaproteobacteria</taxon>
        <taxon>Acetobacterales</taxon>
        <taxon>Roseomonadaceae</taxon>
        <taxon>Roseomonas</taxon>
    </lineage>
</organism>
<dbReference type="Gene3D" id="3.40.190.150">
    <property type="entry name" value="Bordetella uptake gene, domain 1"/>
    <property type="match status" value="1"/>
</dbReference>
<dbReference type="PANTHER" id="PTHR42928">
    <property type="entry name" value="TRICARBOXYLATE-BINDING PROTEIN"/>
    <property type="match status" value="1"/>
</dbReference>
<dbReference type="Pfam" id="PF03401">
    <property type="entry name" value="TctC"/>
    <property type="match status" value="1"/>
</dbReference>
<dbReference type="EMBL" id="JAGIYZ010000041">
    <property type="protein sequence ID" value="MBP0466888.1"/>
    <property type="molecule type" value="Genomic_DNA"/>
</dbReference>
<comment type="caution">
    <text evidence="3">The sequence shown here is derived from an EMBL/GenBank/DDBJ whole genome shotgun (WGS) entry which is preliminary data.</text>
</comment>
<comment type="similarity">
    <text evidence="1">Belongs to the UPF0065 (bug) family.</text>
</comment>
<dbReference type="PANTHER" id="PTHR42928:SF5">
    <property type="entry name" value="BLR1237 PROTEIN"/>
    <property type="match status" value="1"/>
</dbReference>
<evidence type="ECO:0000256" key="1">
    <source>
        <dbReference type="ARBA" id="ARBA00006987"/>
    </source>
</evidence>
<keyword evidence="2" id="KW-0732">Signal</keyword>
<accession>A0ABS4B1D2</accession>
<evidence type="ECO:0000313" key="3">
    <source>
        <dbReference type="EMBL" id="MBP0466888.1"/>
    </source>
</evidence>
<keyword evidence="4" id="KW-1185">Reference proteome</keyword>
<sequence>MTTSGRPCMPTRRLLLAAAGASLAAPALAQGDWPNRPVRIIVPFPPGQSTDIIARLLADDLSRRWPQRVVVENRAGGAGAPALEMGARAAPDGYTLVAGSIGPLAVNPAVMARLPYDPERDFAPITNLTLVPLAIIAHPSFPANGPQDWAAAARGAAQPLDLATAGPASGAHMAAEFLAHSAGLRFNMVHYRGSGPAIADLVGGTVRLMTDSVASALPNIRGGRVKAIGVMTPARVPWLPDVPSFAETILPGFQAFGWNGLVAPAGTPAEILRRIQADVAAALAEPAMRARIDEQGMLPDPQTPDQFTAFLRAEIARWREVARVANVRLEG</sequence>
<dbReference type="Gene3D" id="3.40.190.10">
    <property type="entry name" value="Periplasmic binding protein-like II"/>
    <property type="match status" value="1"/>
</dbReference>
<gene>
    <name evidence="3" type="ORF">J5Y09_23365</name>
</gene>
<feature type="chain" id="PRO_5046346587" evidence="2">
    <location>
        <begin position="30"/>
        <end position="331"/>
    </location>
</feature>